<keyword evidence="2" id="KW-0812">Transmembrane</keyword>
<keyword evidence="5" id="KW-1185">Reference proteome</keyword>
<keyword evidence="3" id="KW-0732">Signal</keyword>
<evidence type="ECO:0000256" key="2">
    <source>
        <dbReference type="SAM" id="Phobius"/>
    </source>
</evidence>
<evidence type="ECO:0000256" key="1">
    <source>
        <dbReference type="SAM" id="MobiDB-lite"/>
    </source>
</evidence>
<evidence type="ECO:0000313" key="5">
    <source>
        <dbReference type="Proteomes" id="UP001596413"/>
    </source>
</evidence>
<feature type="compositionally biased region" description="Low complexity" evidence="1">
    <location>
        <begin position="766"/>
        <end position="783"/>
    </location>
</feature>
<dbReference type="Proteomes" id="UP001596413">
    <property type="component" value="Unassembled WGS sequence"/>
</dbReference>
<feature type="transmembrane region" description="Helical" evidence="2">
    <location>
        <begin position="806"/>
        <end position="826"/>
    </location>
</feature>
<feature type="compositionally biased region" description="Gly residues" evidence="1">
    <location>
        <begin position="742"/>
        <end position="765"/>
    </location>
</feature>
<evidence type="ECO:0000313" key="4">
    <source>
        <dbReference type="EMBL" id="MFC7219893.1"/>
    </source>
</evidence>
<feature type="signal peptide" evidence="3">
    <location>
        <begin position="1"/>
        <end position="44"/>
    </location>
</feature>
<comment type="caution">
    <text evidence="4">The sequence shown here is derived from an EMBL/GenBank/DDBJ whole genome shotgun (WGS) entry which is preliminary data.</text>
</comment>
<organism evidence="4 5">
    <name type="scientific">Streptomyces polyrhachis</name>
    <dbReference type="NCBI Taxonomy" id="1282885"/>
    <lineage>
        <taxon>Bacteria</taxon>
        <taxon>Bacillati</taxon>
        <taxon>Actinomycetota</taxon>
        <taxon>Actinomycetes</taxon>
        <taxon>Kitasatosporales</taxon>
        <taxon>Streptomycetaceae</taxon>
        <taxon>Streptomyces</taxon>
    </lineage>
</organism>
<proteinExistence type="predicted"/>
<evidence type="ECO:0008006" key="6">
    <source>
        <dbReference type="Google" id="ProtNLM"/>
    </source>
</evidence>
<accession>A0ABW2GGL0</accession>
<gene>
    <name evidence="4" type="ORF">ACFQLX_17230</name>
</gene>
<feature type="region of interest" description="Disordered" evidence="1">
    <location>
        <begin position="837"/>
        <end position="863"/>
    </location>
</feature>
<reference evidence="5" key="1">
    <citation type="journal article" date="2019" name="Int. J. Syst. Evol. Microbiol.">
        <title>The Global Catalogue of Microorganisms (GCM) 10K type strain sequencing project: providing services to taxonomists for standard genome sequencing and annotation.</title>
        <authorList>
            <consortium name="The Broad Institute Genomics Platform"/>
            <consortium name="The Broad Institute Genome Sequencing Center for Infectious Disease"/>
            <person name="Wu L."/>
            <person name="Ma J."/>
        </authorList>
    </citation>
    <scope>NUCLEOTIDE SEQUENCE [LARGE SCALE GENOMIC DNA]</scope>
    <source>
        <strain evidence="5">CGMCC 1.13681</strain>
    </source>
</reference>
<keyword evidence="2" id="KW-1133">Transmembrane helix</keyword>
<dbReference type="EMBL" id="JBHSZO010000026">
    <property type="protein sequence ID" value="MFC7219893.1"/>
    <property type="molecule type" value="Genomic_DNA"/>
</dbReference>
<dbReference type="RefSeq" id="WP_386416098.1">
    <property type="nucleotide sequence ID" value="NZ_JBHSZO010000026.1"/>
</dbReference>
<sequence length="863" mass="89966">MKRPALRRIRGPIRRPIRVLLPALAAFALALPAALLAPGPQALADSGSARTVRGAGDFADLEVTVAQTRQLVNQIVKVSWKGAAPTIDDTRYAADYLQIMQCWGEKESGPDPEQCQFGGSAAAGPGLPSRQAGAWTNTRQLDYGGLRDTAWRDGEAPPRWMPFRTPDGEEHEGNYNAFYDLNSTNEVPYARTGNSGRGEVFFEMQTSAEAPGLGCGEVAAAGAKPRGCWLVVVPRGEKEVSGGPYRTDGDNGMLASSPLSPSNWAQRLVVPLEFEPIGIHCPLGAAERPTSGHELIAEAVLRWQPTLCAGARRTVYGFNQLSDDTARSRLASDDPRLVFLNRPAPLDTLPQGAEPLYAPVALSGLTLAFFIESRSPSGAPEEVRSRDGNRITSLNLTPRLVAKLLTQSYGFGNHPFAESTRGNPLNLMGDPEFLEHNPDFEGLDFNGALGDAMVPQSIADSTWQLWEWINSDPAAREFLNGIPDTKGEHGEESYTGMKVNPNYRDLALPISDFPKSDPFCVRFDDRPDNPLCTIDRHPYALDMHTTARSVARGDTLARMEWDPGSPGTSVPGYKKSPPQAAGQRALLGVTDTTSAARYGLVTARLQNAAGNFVAPTGRSLLAGAAAMRPSGVPGVLSTVPTAKDPQAYPLPLLSYAATVPERLTKAEGADYAALLDYAVGDGQRPGTANGTLPAGYVPLPEGLRAQTAGAADALRARAGTGPHSTPGPDDGSATQGASGTSTAGGGDAGGVGGTDTSGGGDGATGASGDDGAAGTPAGGDSAAPVPVADAQPTASTPGHLLGAVRFALLIALITGLAAAVCGPLLPRIAPRLAAARRSGRTAPLPAPGEQGTPHGPEVVPATE</sequence>
<evidence type="ECO:0000256" key="3">
    <source>
        <dbReference type="SAM" id="SignalP"/>
    </source>
</evidence>
<dbReference type="Gene3D" id="3.40.190.10">
    <property type="entry name" value="Periplasmic binding protein-like II"/>
    <property type="match status" value="2"/>
</dbReference>
<feature type="region of interest" description="Disordered" evidence="1">
    <location>
        <begin position="717"/>
        <end position="794"/>
    </location>
</feature>
<keyword evidence="2" id="KW-0472">Membrane</keyword>
<protein>
    <recommendedName>
        <fullName evidence="6">PBP domain-containing protein</fullName>
    </recommendedName>
</protein>
<name>A0ABW2GGL0_9ACTN</name>
<dbReference type="SUPFAM" id="SSF53850">
    <property type="entry name" value="Periplasmic binding protein-like II"/>
    <property type="match status" value="1"/>
</dbReference>
<feature type="compositionally biased region" description="Low complexity" evidence="1">
    <location>
        <begin position="730"/>
        <end position="741"/>
    </location>
</feature>
<feature type="chain" id="PRO_5045771739" description="PBP domain-containing protein" evidence="3">
    <location>
        <begin position="45"/>
        <end position="863"/>
    </location>
</feature>